<reference evidence="1 2" key="1">
    <citation type="journal article" date="2015" name="Nature">
        <title>rRNA introns, odd ribosomes, and small enigmatic genomes across a large radiation of phyla.</title>
        <authorList>
            <person name="Brown C.T."/>
            <person name="Hug L.A."/>
            <person name="Thomas B.C."/>
            <person name="Sharon I."/>
            <person name="Castelle C.J."/>
            <person name="Singh A."/>
            <person name="Wilkins M.J."/>
            <person name="Williams K.H."/>
            <person name="Banfield J.F."/>
        </authorList>
    </citation>
    <scope>NUCLEOTIDE SEQUENCE [LARGE SCALE GENOMIC DNA]</scope>
</reference>
<accession>A0A0G1XR65</accession>
<proteinExistence type="predicted"/>
<evidence type="ECO:0000313" key="1">
    <source>
        <dbReference type="EMBL" id="KKW33385.1"/>
    </source>
</evidence>
<dbReference type="AlphaFoldDB" id="A0A0G1XR65"/>
<name>A0A0G1XR65_9BACT</name>
<evidence type="ECO:0000313" key="2">
    <source>
        <dbReference type="Proteomes" id="UP000034054"/>
    </source>
</evidence>
<dbReference type="EMBL" id="LCRH01000004">
    <property type="protein sequence ID" value="KKW33385.1"/>
    <property type="molecule type" value="Genomic_DNA"/>
</dbReference>
<protein>
    <recommendedName>
        <fullName evidence="3">Transposase</fullName>
    </recommendedName>
</protein>
<evidence type="ECO:0008006" key="3">
    <source>
        <dbReference type="Google" id="ProtNLM"/>
    </source>
</evidence>
<dbReference type="Proteomes" id="UP000034054">
    <property type="component" value="Unassembled WGS sequence"/>
</dbReference>
<organism evidence="1 2">
    <name type="scientific">Candidatus Uhrbacteria bacterium GW2011_GWA2_52_8d</name>
    <dbReference type="NCBI Taxonomy" id="1618979"/>
    <lineage>
        <taxon>Bacteria</taxon>
        <taxon>Candidatus Uhriibacteriota</taxon>
    </lineage>
</organism>
<feature type="non-terminal residue" evidence="1">
    <location>
        <position position="1"/>
    </location>
</feature>
<sequence length="30" mass="3334">TTVKVGIKGKRLNAGWDTDYLLSVLGIKMR</sequence>
<comment type="caution">
    <text evidence="1">The sequence shown here is derived from an EMBL/GenBank/DDBJ whole genome shotgun (WGS) entry which is preliminary data.</text>
</comment>
<gene>
    <name evidence="1" type="ORF">UY76_C0004G0017</name>
</gene>